<name>A0AAU7BNR0_9FLAO</name>
<organism evidence="1">
    <name type="scientific">Pontimicrobium sp. SW4</name>
    <dbReference type="NCBI Taxonomy" id="3153519"/>
    <lineage>
        <taxon>Bacteria</taxon>
        <taxon>Pseudomonadati</taxon>
        <taxon>Bacteroidota</taxon>
        <taxon>Flavobacteriia</taxon>
        <taxon>Flavobacteriales</taxon>
        <taxon>Flavobacteriaceae</taxon>
        <taxon>Pontimicrobium</taxon>
    </lineage>
</organism>
<dbReference type="InterPro" id="IPR036691">
    <property type="entry name" value="Endo/exonu/phosph_ase_sf"/>
</dbReference>
<dbReference type="SUPFAM" id="SSF56219">
    <property type="entry name" value="DNase I-like"/>
    <property type="match status" value="1"/>
</dbReference>
<protein>
    <recommendedName>
        <fullName evidence="2">Secretion system C-terminal sorting domain-containing protein</fullName>
    </recommendedName>
</protein>
<dbReference type="EMBL" id="CP157199">
    <property type="protein sequence ID" value="XBG59935.1"/>
    <property type="molecule type" value="Genomic_DNA"/>
</dbReference>
<dbReference type="AlphaFoldDB" id="A0AAU7BNR0"/>
<sequence>MVKKYVIVLTVMLIGFLGFSQETFKAMFYNVLNFPLQEPANRIQHLDAVLNDYLPDLFMICELNTEAGANTILQTMQFINPDYERAAFVENTSDDNFGDQNELQNMIFYDSSKFILESQAVVTTIYRDFNHYKLKLNTTDQTSDPVYLDVFVTHLKSSSGTTNKNLRKQMVDAFVAYLSTMPNDSNILLGGDLNLYTSSEPAFQELLDNTNNITLIDPVNRIGSWSNNTNYLDVFTQSTRTTNELGGASGGFDDRFDFIMTSENMDTNPDISFVSGSYKAYGNNNNINCYNNNINSTNCSGPTYSQSIREALYYFSDHLPVTLTLETNKTLLSTKTVAFKNGITIEGSNLVDEVVNLKIQPQLNINKLAIYNFLGQKMEEHQVKDRNLVKLNVSYLSSGMYYITADNNITEPLKFIKR</sequence>
<proteinExistence type="predicted"/>
<dbReference type="RefSeq" id="WP_347921922.1">
    <property type="nucleotide sequence ID" value="NZ_CP157199.1"/>
</dbReference>
<accession>A0AAU7BNR0</accession>
<evidence type="ECO:0000313" key="1">
    <source>
        <dbReference type="EMBL" id="XBG59935.1"/>
    </source>
</evidence>
<evidence type="ECO:0008006" key="2">
    <source>
        <dbReference type="Google" id="ProtNLM"/>
    </source>
</evidence>
<reference evidence="1" key="1">
    <citation type="submission" date="2024-05" db="EMBL/GenBank/DDBJ databases">
        <title>Pontimicrobium maritimus sp. nov., isolated form sea water.</title>
        <authorList>
            <person name="Muhammad N."/>
            <person name="Vuong T.Q."/>
            <person name="Han H.L."/>
            <person name="Kim S.-G."/>
        </authorList>
    </citation>
    <scope>NUCLEOTIDE SEQUENCE</scope>
    <source>
        <strain evidence="1">SW4</strain>
    </source>
</reference>
<gene>
    <name evidence="1" type="ORF">ABGB03_08675</name>
</gene>
<dbReference type="Gene3D" id="3.60.10.10">
    <property type="entry name" value="Endonuclease/exonuclease/phosphatase"/>
    <property type="match status" value="1"/>
</dbReference>